<dbReference type="GO" id="GO:0003677">
    <property type="term" value="F:DNA binding"/>
    <property type="evidence" value="ECO:0007669"/>
    <property type="project" value="InterPro"/>
</dbReference>
<dbReference type="GO" id="GO:0005737">
    <property type="term" value="C:cytoplasm"/>
    <property type="evidence" value="ECO:0007669"/>
    <property type="project" value="TreeGrafter"/>
</dbReference>
<dbReference type="PRINTS" id="PR00508">
    <property type="entry name" value="S21N4MTFRASE"/>
</dbReference>
<evidence type="ECO:0000256" key="4">
    <source>
        <dbReference type="SAM" id="MobiDB-lite"/>
    </source>
</evidence>
<evidence type="ECO:0000313" key="6">
    <source>
        <dbReference type="EMBL" id="KKN17529.1"/>
    </source>
</evidence>
<dbReference type="GO" id="GO:0032259">
    <property type="term" value="P:methylation"/>
    <property type="evidence" value="ECO:0007669"/>
    <property type="project" value="UniProtKB-KW"/>
</dbReference>
<accession>A0A0F9NHV1</accession>
<dbReference type="InterPro" id="IPR029063">
    <property type="entry name" value="SAM-dependent_MTases_sf"/>
</dbReference>
<dbReference type="PANTHER" id="PTHR13370">
    <property type="entry name" value="RNA METHYLASE-RELATED"/>
    <property type="match status" value="1"/>
</dbReference>
<comment type="similarity">
    <text evidence="1">Belongs to the N(4)/N(6)-methyltransferase family.</text>
</comment>
<feature type="domain" description="DNA methylase N-4/N-6" evidence="5">
    <location>
        <begin position="199"/>
        <end position="398"/>
    </location>
</feature>
<dbReference type="Pfam" id="PF01555">
    <property type="entry name" value="N6_N4_Mtase"/>
    <property type="match status" value="1"/>
</dbReference>
<dbReference type="SUPFAM" id="SSF53335">
    <property type="entry name" value="S-adenosyl-L-methionine-dependent methyltransferases"/>
    <property type="match status" value="1"/>
</dbReference>
<dbReference type="GO" id="GO:0009007">
    <property type="term" value="F:site-specific DNA-methyltransferase (adenine-specific) activity"/>
    <property type="evidence" value="ECO:0007669"/>
    <property type="project" value="TreeGrafter"/>
</dbReference>
<keyword evidence="2" id="KW-0489">Methyltransferase</keyword>
<gene>
    <name evidence="6" type="ORF">LCGC14_0964860</name>
</gene>
<dbReference type="PROSITE" id="PS00092">
    <property type="entry name" value="N6_MTASE"/>
    <property type="match status" value="1"/>
</dbReference>
<evidence type="ECO:0000256" key="2">
    <source>
        <dbReference type="ARBA" id="ARBA00022603"/>
    </source>
</evidence>
<dbReference type="EMBL" id="LAZR01003510">
    <property type="protein sequence ID" value="KKN17529.1"/>
    <property type="molecule type" value="Genomic_DNA"/>
</dbReference>
<keyword evidence="3" id="KW-0808">Transferase</keyword>
<evidence type="ECO:0000259" key="5">
    <source>
        <dbReference type="Pfam" id="PF01555"/>
    </source>
</evidence>
<name>A0A0F9NHV1_9ZZZZ</name>
<feature type="region of interest" description="Disordered" evidence="4">
    <location>
        <begin position="139"/>
        <end position="158"/>
    </location>
</feature>
<dbReference type="InterPro" id="IPR001091">
    <property type="entry name" value="RM_Methyltransferase"/>
</dbReference>
<comment type="caution">
    <text evidence="6">The sequence shown here is derived from an EMBL/GenBank/DDBJ whole genome shotgun (WGS) entry which is preliminary data.</text>
</comment>
<dbReference type="InterPro" id="IPR002941">
    <property type="entry name" value="DNA_methylase_N4/N6"/>
</dbReference>
<dbReference type="InterPro" id="IPR002052">
    <property type="entry name" value="DNA_methylase_N6_adenine_CS"/>
</dbReference>
<evidence type="ECO:0000256" key="1">
    <source>
        <dbReference type="ARBA" id="ARBA00006594"/>
    </source>
</evidence>
<dbReference type="Gene3D" id="3.40.50.150">
    <property type="entry name" value="Vaccinia Virus protein VP39"/>
    <property type="match status" value="1"/>
</dbReference>
<dbReference type="PANTHER" id="PTHR13370:SF3">
    <property type="entry name" value="TRNA (GUANINE(10)-N2)-METHYLTRANSFERASE HOMOLOG"/>
    <property type="match status" value="1"/>
</dbReference>
<dbReference type="InterPro" id="IPR015840">
    <property type="entry name" value="DNA_MeTrfase_ParB"/>
</dbReference>
<dbReference type="AlphaFoldDB" id="A0A0F9NHV1"/>
<dbReference type="GO" id="GO:0008170">
    <property type="term" value="F:N-methyltransferase activity"/>
    <property type="evidence" value="ECO:0007669"/>
    <property type="project" value="InterPro"/>
</dbReference>
<sequence>MARRPRKASIQNRVVELRHVLGRDLLANPRNWRQHPEAQQAALAGVLNEVGFAGAVLARETPEGLVLIDGHLRAATLPDMLLPVLVLDVTEEEADKILATYDPLGAMARPDQDVLLSLLRDVEFQDKAVSDMLEALANGETLPMPDRTGLTDPDDVPPVPEDPYVKLGDLWQLGDHRVLCGDCTKQEDVERLMEGQLAQLVVTDPPYGVEYDGTHLSSGTYFGEGQRQGDRILNDDIPGIYASVIPMMALHTDEGAAAFVFFAGAKGLEIYQAVEASPWEARALIIWNKNHAQFGSMGSHYKQKHEPILYLYKPKSATRWHGAANEVTVWDYDRSSRNEWHIKQKPVPLMERPIANHSVSGDIVLDPFLGSGSTLMAAEKLHRLCYGMEIEPRYVQVTIERWQDYTGGKAILLSKGETPTVKP</sequence>
<protein>
    <recommendedName>
        <fullName evidence="5">DNA methylase N-4/N-6 domain-containing protein</fullName>
    </recommendedName>
</protein>
<evidence type="ECO:0000256" key="3">
    <source>
        <dbReference type="ARBA" id="ARBA00022679"/>
    </source>
</evidence>
<reference evidence="6" key="1">
    <citation type="journal article" date="2015" name="Nature">
        <title>Complex archaea that bridge the gap between prokaryotes and eukaryotes.</title>
        <authorList>
            <person name="Spang A."/>
            <person name="Saw J.H."/>
            <person name="Jorgensen S.L."/>
            <person name="Zaremba-Niedzwiedzka K."/>
            <person name="Martijn J."/>
            <person name="Lind A.E."/>
            <person name="van Eijk R."/>
            <person name="Schleper C."/>
            <person name="Guy L."/>
            <person name="Ettema T.J."/>
        </authorList>
    </citation>
    <scope>NUCLEOTIDE SEQUENCE</scope>
</reference>
<proteinExistence type="inferred from homology"/>
<organism evidence="6">
    <name type="scientific">marine sediment metagenome</name>
    <dbReference type="NCBI Taxonomy" id="412755"/>
    <lineage>
        <taxon>unclassified sequences</taxon>
        <taxon>metagenomes</taxon>
        <taxon>ecological metagenomes</taxon>
    </lineage>
</organism>
<dbReference type="PIRSF" id="PIRSF036758">
    <property type="entry name" value="Aden_M_ParB"/>
    <property type="match status" value="1"/>
</dbReference>